<feature type="transmembrane region" description="Helical" evidence="1">
    <location>
        <begin position="7"/>
        <end position="26"/>
    </location>
</feature>
<gene>
    <name evidence="2" type="ORF">BDV23DRAFT_64039</name>
</gene>
<keyword evidence="1" id="KW-0812">Transmembrane</keyword>
<sequence length="114" mass="13461">MFHFQDFYFNCLFAPSLLLFSLFGSWKLQARIFHVTCILAWHGYQSCTALKGVNKKEGRGFTCLLDPISVFLLLSLFCLSLFCFNHIMRLLFRQKGKQTKFNPLLRICMCYYCF</sequence>
<protein>
    <submittedName>
        <fullName evidence="2">Uncharacterized protein</fullName>
    </submittedName>
</protein>
<proteinExistence type="predicted"/>
<dbReference type="AlphaFoldDB" id="A0A5N7CCH4"/>
<dbReference type="EMBL" id="ML735242">
    <property type="protein sequence ID" value="KAE8391804.1"/>
    <property type="molecule type" value="Genomic_DNA"/>
</dbReference>
<keyword evidence="1" id="KW-0472">Membrane</keyword>
<keyword evidence="1" id="KW-1133">Transmembrane helix</keyword>
<accession>A0A5N7CCH4</accession>
<evidence type="ECO:0000313" key="2">
    <source>
        <dbReference type="EMBL" id="KAE8391804.1"/>
    </source>
</evidence>
<dbReference type="Proteomes" id="UP000326877">
    <property type="component" value="Unassembled WGS sequence"/>
</dbReference>
<feature type="transmembrane region" description="Helical" evidence="1">
    <location>
        <begin position="68"/>
        <end position="92"/>
    </location>
</feature>
<evidence type="ECO:0000256" key="1">
    <source>
        <dbReference type="SAM" id="Phobius"/>
    </source>
</evidence>
<name>A0A5N7CCH4_PETAA</name>
<organism evidence="2">
    <name type="scientific">Petromyces alliaceus</name>
    <name type="common">Aspergillus alliaceus</name>
    <dbReference type="NCBI Taxonomy" id="209559"/>
    <lineage>
        <taxon>Eukaryota</taxon>
        <taxon>Fungi</taxon>
        <taxon>Dikarya</taxon>
        <taxon>Ascomycota</taxon>
        <taxon>Pezizomycotina</taxon>
        <taxon>Eurotiomycetes</taxon>
        <taxon>Eurotiomycetidae</taxon>
        <taxon>Eurotiales</taxon>
        <taxon>Aspergillaceae</taxon>
        <taxon>Aspergillus</taxon>
        <taxon>Aspergillus subgen. Circumdati</taxon>
    </lineage>
</organism>
<reference evidence="2" key="1">
    <citation type="submission" date="2019-04" db="EMBL/GenBank/DDBJ databases">
        <title>Friends and foes A comparative genomics studyof 23 Aspergillus species from section Flavi.</title>
        <authorList>
            <consortium name="DOE Joint Genome Institute"/>
            <person name="Kjaerbolling I."/>
            <person name="Vesth T."/>
            <person name="Frisvad J.C."/>
            <person name="Nybo J.L."/>
            <person name="Theobald S."/>
            <person name="Kildgaard S."/>
            <person name="Isbrandt T."/>
            <person name="Kuo A."/>
            <person name="Sato A."/>
            <person name="Lyhne E.K."/>
            <person name="Kogle M.E."/>
            <person name="Wiebenga A."/>
            <person name="Kun R.S."/>
            <person name="Lubbers R.J."/>
            <person name="Makela M.R."/>
            <person name="Barry K."/>
            <person name="Chovatia M."/>
            <person name="Clum A."/>
            <person name="Daum C."/>
            <person name="Haridas S."/>
            <person name="He G."/>
            <person name="LaButti K."/>
            <person name="Lipzen A."/>
            <person name="Mondo S."/>
            <person name="Riley R."/>
            <person name="Salamov A."/>
            <person name="Simmons B.A."/>
            <person name="Magnuson J.K."/>
            <person name="Henrissat B."/>
            <person name="Mortensen U.H."/>
            <person name="Larsen T.O."/>
            <person name="Devries R.P."/>
            <person name="Grigoriev I.V."/>
            <person name="Machida M."/>
            <person name="Baker S.E."/>
            <person name="Andersen M.R."/>
        </authorList>
    </citation>
    <scope>NUCLEOTIDE SEQUENCE [LARGE SCALE GENOMIC DNA]</scope>
    <source>
        <strain evidence="2">IBT 14317</strain>
    </source>
</reference>